<accession>A0A212IZC2</accession>
<dbReference type="PANTHER" id="PTHR43588">
    <property type="entry name" value="COBALT-PRECORRIN-8 METHYLMUTASE"/>
    <property type="match status" value="1"/>
</dbReference>
<dbReference type="EMBL" id="FLUQ01000001">
    <property type="protein sequence ID" value="SBV92568.1"/>
    <property type="molecule type" value="Genomic_DNA"/>
</dbReference>
<dbReference type="GO" id="GO:0009236">
    <property type="term" value="P:cobalamin biosynthetic process"/>
    <property type="evidence" value="ECO:0007669"/>
    <property type="project" value="UniProtKB-UniPathway"/>
</dbReference>
<evidence type="ECO:0000313" key="6">
    <source>
        <dbReference type="EMBL" id="SBV92568.1"/>
    </source>
</evidence>
<dbReference type="PANTHER" id="PTHR43588:SF1">
    <property type="entry name" value="COBALT-PRECORRIN-8 METHYLMUTASE"/>
    <property type="match status" value="1"/>
</dbReference>
<dbReference type="InterPro" id="IPR036588">
    <property type="entry name" value="CobH/CbiC_sf"/>
</dbReference>
<dbReference type="SUPFAM" id="SSF63965">
    <property type="entry name" value="Precorrin-8X methylmutase CbiC/CobH"/>
    <property type="match status" value="1"/>
</dbReference>
<name>A0A212IZC2_9DELT</name>
<gene>
    <name evidence="6" type="primary">cobH</name>
    <name evidence="6" type="ORF">KL86DPRO_10384</name>
</gene>
<comment type="pathway">
    <text evidence="1">Cofactor biosynthesis; adenosylcobalamin biosynthesis.</text>
</comment>
<dbReference type="AlphaFoldDB" id="A0A212IZC2"/>
<dbReference type="Pfam" id="PF02570">
    <property type="entry name" value="CbiC"/>
    <property type="match status" value="1"/>
</dbReference>
<keyword evidence="4 6" id="KW-0413">Isomerase</keyword>
<evidence type="ECO:0000256" key="2">
    <source>
        <dbReference type="ARBA" id="ARBA00009774"/>
    </source>
</evidence>
<dbReference type="InterPro" id="IPR003722">
    <property type="entry name" value="Cbl_synth_CobH/CbiC"/>
</dbReference>
<organism evidence="6">
    <name type="scientific">uncultured delta proteobacterium</name>
    <dbReference type="NCBI Taxonomy" id="34034"/>
    <lineage>
        <taxon>Bacteria</taxon>
        <taxon>Deltaproteobacteria</taxon>
        <taxon>environmental samples</taxon>
    </lineage>
</organism>
<evidence type="ECO:0000259" key="5">
    <source>
        <dbReference type="Pfam" id="PF02570"/>
    </source>
</evidence>
<feature type="domain" description="Cobalamin biosynthesis precorrin-8X methylmutase CobH/CbiC" evidence="5">
    <location>
        <begin position="13"/>
        <end position="208"/>
    </location>
</feature>
<protein>
    <submittedName>
        <fullName evidence="6">Precorrin-8X methylmutase</fullName>
        <ecNumber evidence="6">5.4.99.61</ecNumber>
    </submittedName>
</protein>
<proteinExistence type="inferred from homology"/>
<comment type="similarity">
    <text evidence="2">Belongs to the CobH/CbiC family.</text>
</comment>
<keyword evidence="3" id="KW-0169">Cobalamin biosynthesis</keyword>
<evidence type="ECO:0000256" key="4">
    <source>
        <dbReference type="ARBA" id="ARBA00023235"/>
    </source>
</evidence>
<dbReference type="Gene3D" id="3.40.50.10230">
    <property type="entry name" value="Cobalamin biosynthesis CobH/CbiC, precorrin-8X methylmutase"/>
    <property type="match status" value="1"/>
</dbReference>
<dbReference type="EC" id="5.4.99.61" evidence="6"/>
<evidence type="ECO:0000256" key="3">
    <source>
        <dbReference type="ARBA" id="ARBA00022573"/>
    </source>
</evidence>
<evidence type="ECO:0000256" key="1">
    <source>
        <dbReference type="ARBA" id="ARBA00004953"/>
    </source>
</evidence>
<sequence length="215" mass="22584">MERLQPQKDPAAIERRSFAIIDAEAGDPKPFSGLCWEVARRLVHTTADFSILDNLIISDAAVLAGVTALREGRPVFTDTRMALAGVPERRLTPLGVKAACLLTLPGVAERAQKAGITQSRAAVELAGDLLENAILAVGNAPTTLIALIQYLREGGKAPALVIGMPVGFVNAAESKELLLEETGLHSIVIRGRRGGSPLAAATVNALAEIALRGRA</sequence>
<reference evidence="6" key="1">
    <citation type="submission" date="2016-04" db="EMBL/GenBank/DDBJ databases">
        <authorList>
            <person name="Evans L.H."/>
            <person name="Alamgir A."/>
            <person name="Owens N."/>
            <person name="Weber N.D."/>
            <person name="Virtaneva K."/>
            <person name="Barbian K."/>
            <person name="Babar A."/>
            <person name="Rosenke K."/>
        </authorList>
    </citation>
    <scope>NUCLEOTIDE SEQUENCE</scope>
    <source>
        <strain evidence="6">86</strain>
    </source>
</reference>
<dbReference type="GO" id="GO:0016993">
    <property type="term" value="F:precorrin-8X methylmutase activity"/>
    <property type="evidence" value="ECO:0007669"/>
    <property type="project" value="UniProtKB-EC"/>
</dbReference>
<dbReference type="UniPathway" id="UPA00148"/>